<dbReference type="PANTHER" id="PTHR30629:SF2">
    <property type="entry name" value="PROPHAGE INTEGRASE INTS-RELATED"/>
    <property type="match status" value="1"/>
</dbReference>
<dbReference type="InterPro" id="IPR044068">
    <property type="entry name" value="CB"/>
</dbReference>
<dbReference type="STRING" id="45065.Lgee_0142"/>
<keyword evidence="4" id="KW-0233">DNA recombination</keyword>
<dbReference type="AlphaFoldDB" id="A0A0W0U9B0"/>
<dbReference type="RefSeq" id="WP_058387000.1">
    <property type="nucleotide sequence ID" value="NZ_CAAAHN010000015.1"/>
</dbReference>
<organism evidence="5 6">
    <name type="scientific">Legionella geestiana</name>
    <dbReference type="NCBI Taxonomy" id="45065"/>
    <lineage>
        <taxon>Bacteria</taxon>
        <taxon>Pseudomonadati</taxon>
        <taxon>Pseudomonadota</taxon>
        <taxon>Gammaproteobacteria</taxon>
        <taxon>Legionellales</taxon>
        <taxon>Legionellaceae</taxon>
        <taxon>Legionella</taxon>
    </lineage>
</organism>
<dbReference type="EMBL" id="LNYC01000004">
    <property type="protein sequence ID" value="KTD04389.1"/>
    <property type="molecule type" value="Genomic_DNA"/>
</dbReference>
<dbReference type="OrthoDB" id="9795573at2"/>
<accession>A0A0W0U9B0</accession>
<dbReference type="Proteomes" id="UP000054785">
    <property type="component" value="Unassembled WGS sequence"/>
</dbReference>
<name>A0A0W0U9B0_9GAMM</name>
<keyword evidence="6" id="KW-1185">Reference proteome</keyword>
<evidence type="ECO:0000256" key="3">
    <source>
        <dbReference type="ARBA" id="ARBA00023125"/>
    </source>
</evidence>
<dbReference type="PATRIC" id="fig|45065.4.peg.155"/>
<reference evidence="5 6" key="1">
    <citation type="submission" date="2015-11" db="EMBL/GenBank/DDBJ databases">
        <title>Genomic analysis of 38 Legionella species identifies large and diverse effector repertoires.</title>
        <authorList>
            <person name="Burstein D."/>
            <person name="Amaro F."/>
            <person name="Zusman T."/>
            <person name="Lifshitz Z."/>
            <person name="Cohen O."/>
            <person name="Gilbert J.A."/>
            <person name="Pupko T."/>
            <person name="Shuman H.A."/>
            <person name="Segal G."/>
        </authorList>
    </citation>
    <scope>NUCLEOTIDE SEQUENCE [LARGE SCALE GENOMIC DNA]</scope>
    <source>
        <strain evidence="5 6">ATCC 49504</strain>
    </source>
</reference>
<dbReference type="InterPro" id="IPR038488">
    <property type="entry name" value="Integrase_DNA-bd_sf"/>
</dbReference>
<evidence type="ECO:0000256" key="2">
    <source>
        <dbReference type="ARBA" id="ARBA00022908"/>
    </source>
</evidence>
<dbReference type="SUPFAM" id="SSF56349">
    <property type="entry name" value="DNA breaking-rejoining enzymes"/>
    <property type="match status" value="1"/>
</dbReference>
<dbReference type="Pfam" id="PF22022">
    <property type="entry name" value="Phage_int_M"/>
    <property type="match status" value="1"/>
</dbReference>
<dbReference type="GO" id="GO:0015074">
    <property type="term" value="P:DNA integration"/>
    <property type="evidence" value="ECO:0007669"/>
    <property type="project" value="UniProtKB-KW"/>
</dbReference>
<dbReference type="Gene3D" id="1.10.150.130">
    <property type="match status" value="1"/>
</dbReference>
<keyword evidence="3" id="KW-0238">DNA-binding</keyword>
<dbReference type="InterPro" id="IPR011010">
    <property type="entry name" value="DNA_brk_join_enz"/>
</dbReference>
<comment type="caution">
    <text evidence="5">The sequence shown here is derived from an EMBL/GenBank/DDBJ whole genome shotgun (WGS) entry which is preliminary data.</text>
</comment>
<evidence type="ECO:0000256" key="1">
    <source>
        <dbReference type="ARBA" id="ARBA00008857"/>
    </source>
</evidence>
<protein>
    <submittedName>
        <fullName evidence="5">Phage-related integrase</fullName>
    </submittedName>
</protein>
<dbReference type="InterPro" id="IPR025166">
    <property type="entry name" value="Integrase_DNA_bind_dom"/>
</dbReference>
<dbReference type="CDD" id="cd00801">
    <property type="entry name" value="INT_P4_C"/>
    <property type="match status" value="1"/>
</dbReference>
<dbReference type="GO" id="GO:0006310">
    <property type="term" value="P:DNA recombination"/>
    <property type="evidence" value="ECO:0007669"/>
    <property type="project" value="UniProtKB-KW"/>
</dbReference>
<dbReference type="PROSITE" id="PS51898">
    <property type="entry name" value="TYR_RECOMBINASE"/>
    <property type="match status" value="1"/>
</dbReference>
<evidence type="ECO:0000313" key="6">
    <source>
        <dbReference type="Proteomes" id="UP000054785"/>
    </source>
</evidence>
<sequence>MERYFTDAYIKALKTKSVRYEEFRDGGFGIRVTPKGLKTWLYRYRIDGQRYFITLGHYPAVSLSAAKKQFIELSDMRKEGINPQDHLHEKKLQEHNTVKNLVLNWYSNYIEKHRAQPQQIRQQIDADIIPLLGDREIETLKTRDITHALDKIVKRGSPVHANKVLSTLKQAFNYAVSRGEMAVNPAANIRARDIGGLEKPRDRYLSLNEIKQLWLFLDSNQSAISLPIKIALKILLLTGVRFGELHAAKWCEFDFGNSLWTIPAHNTKTGIIMRVHLTDLVKSLLKELQSCSEGEFVISGADGISALSDKALPRAVNRIQDRLNIPHWTAHDLRRTFATQMGETLNIDPVVIEKCLGHKMPKIMATYNKNEMLPQRKEALNQWGQFIKDLLKNERVVDCAEHK</sequence>
<dbReference type="PANTHER" id="PTHR30629">
    <property type="entry name" value="PROPHAGE INTEGRASE"/>
    <property type="match status" value="1"/>
</dbReference>
<dbReference type="InterPro" id="IPR010998">
    <property type="entry name" value="Integrase_recombinase_N"/>
</dbReference>
<dbReference type="Gene3D" id="3.30.160.390">
    <property type="entry name" value="Integrase, DNA-binding domain"/>
    <property type="match status" value="1"/>
</dbReference>
<evidence type="ECO:0000256" key="4">
    <source>
        <dbReference type="ARBA" id="ARBA00023172"/>
    </source>
</evidence>
<dbReference type="Gene3D" id="1.10.443.10">
    <property type="entry name" value="Intergrase catalytic core"/>
    <property type="match status" value="1"/>
</dbReference>
<keyword evidence="2" id="KW-0229">DNA integration</keyword>
<evidence type="ECO:0000313" key="5">
    <source>
        <dbReference type="EMBL" id="KTD04389.1"/>
    </source>
</evidence>
<proteinExistence type="inferred from homology"/>
<dbReference type="PROSITE" id="PS51900">
    <property type="entry name" value="CB"/>
    <property type="match status" value="1"/>
</dbReference>
<dbReference type="InterPro" id="IPR050808">
    <property type="entry name" value="Phage_Integrase"/>
</dbReference>
<dbReference type="Pfam" id="PF00589">
    <property type="entry name" value="Phage_integrase"/>
    <property type="match status" value="1"/>
</dbReference>
<gene>
    <name evidence="5" type="ORF">Lgee_0142</name>
</gene>
<dbReference type="InterPro" id="IPR002104">
    <property type="entry name" value="Integrase_catalytic"/>
</dbReference>
<dbReference type="InterPro" id="IPR053876">
    <property type="entry name" value="Phage_int_M"/>
</dbReference>
<dbReference type="GO" id="GO:0003677">
    <property type="term" value="F:DNA binding"/>
    <property type="evidence" value="ECO:0007669"/>
    <property type="project" value="UniProtKB-UniRule"/>
</dbReference>
<comment type="similarity">
    <text evidence="1">Belongs to the 'phage' integrase family.</text>
</comment>
<dbReference type="Pfam" id="PF13356">
    <property type="entry name" value="Arm-DNA-bind_3"/>
    <property type="match status" value="1"/>
</dbReference>
<dbReference type="InterPro" id="IPR013762">
    <property type="entry name" value="Integrase-like_cat_sf"/>
</dbReference>